<dbReference type="STRING" id="695850.A0A067C3A0"/>
<accession>A0A067C3A0</accession>
<dbReference type="Pfam" id="PF13365">
    <property type="entry name" value="Trypsin_2"/>
    <property type="match status" value="1"/>
</dbReference>
<dbReference type="GeneID" id="24132894"/>
<evidence type="ECO:0000313" key="2">
    <source>
        <dbReference type="EMBL" id="KDO23610.1"/>
    </source>
</evidence>
<reference evidence="2 3" key="1">
    <citation type="journal article" date="2013" name="PLoS Genet.">
        <title>Distinctive expansion of potential virulence genes in the genome of the oomycete fish pathogen Saprolegnia parasitica.</title>
        <authorList>
            <person name="Jiang R.H."/>
            <person name="de Bruijn I."/>
            <person name="Haas B.J."/>
            <person name="Belmonte R."/>
            <person name="Lobach L."/>
            <person name="Christie J."/>
            <person name="van den Ackerveken G."/>
            <person name="Bottin A."/>
            <person name="Bulone V."/>
            <person name="Diaz-Moreno S.M."/>
            <person name="Dumas B."/>
            <person name="Fan L."/>
            <person name="Gaulin E."/>
            <person name="Govers F."/>
            <person name="Grenville-Briggs L.J."/>
            <person name="Horner N.R."/>
            <person name="Levin J.Z."/>
            <person name="Mammella M."/>
            <person name="Meijer H.J."/>
            <person name="Morris P."/>
            <person name="Nusbaum C."/>
            <person name="Oome S."/>
            <person name="Phillips A.J."/>
            <person name="van Rooyen D."/>
            <person name="Rzeszutek E."/>
            <person name="Saraiva M."/>
            <person name="Secombes C.J."/>
            <person name="Seidl M.F."/>
            <person name="Snel B."/>
            <person name="Stassen J.H."/>
            <person name="Sykes S."/>
            <person name="Tripathy S."/>
            <person name="van den Berg H."/>
            <person name="Vega-Arreguin J.C."/>
            <person name="Wawra S."/>
            <person name="Young S.K."/>
            <person name="Zeng Q."/>
            <person name="Dieguez-Uribeondo J."/>
            <person name="Russ C."/>
            <person name="Tyler B.M."/>
            <person name="van West P."/>
        </authorList>
    </citation>
    <scope>NUCLEOTIDE SEQUENCE [LARGE SCALE GENOMIC DNA]</scope>
    <source>
        <strain evidence="2 3">CBS 223.65</strain>
    </source>
</reference>
<dbReference type="InterPro" id="IPR009003">
    <property type="entry name" value="Peptidase_S1_PA"/>
</dbReference>
<dbReference type="Proteomes" id="UP000030745">
    <property type="component" value="Unassembled WGS sequence"/>
</dbReference>
<dbReference type="PANTHER" id="PTHR36234:SF5">
    <property type="entry name" value="LYSYL ENDOPEPTIDASE"/>
    <property type="match status" value="1"/>
</dbReference>
<dbReference type="InterPro" id="IPR043504">
    <property type="entry name" value="Peptidase_S1_PA_chymotrypsin"/>
</dbReference>
<proteinExistence type="predicted"/>
<gene>
    <name evidence="2" type="ORF">SPRG_10806</name>
</gene>
<dbReference type="VEuPathDB" id="FungiDB:SPRG_10806"/>
<sequence length="429" mass="45017">MDFVPTQSLIECGRRRARALAPMPSAISCAPKGTNPHDSQRLVPHFSFCHICITMISFAKLTALVGLAASLVAGQTCFQGADEIGRTAPYELSSNGSVPLRTVISRDAASYLSLHFDSLNLPNGAVLTLSSPDGATSVKYTGGDRDNFYAEYIPGGSIVLSYTPPREDIALLDGVDAFRIDGLAYGVPPRPTEAICGKDDTKAAVCVKSSLPTQYTKAQAVGRLLIGGTSLCTGWLFGSEGHLITNNHCIGTATAAKDVQFEFGAECATCSDPNNTQQLACRGTIVATSATFIRTNKNLDYTLVKLNLKSGVSLAKYGFLKARASGPKLGEQIYIPQHPAGKPRRIGYLLDSGAQGTIESLNINSCVANEVGYMVDTEGGSSGSPVISPNDHAVIALHNCGGCLNGGVKISDVVKDLKAAGKLPAQSTV</sequence>
<evidence type="ECO:0000313" key="3">
    <source>
        <dbReference type="Proteomes" id="UP000030745"/>
    </source>
</evidence>
<dbReference type="SUPFAM" id="SSF50494">
    <property type="entry name" value="Trypsin-like serine proteases"/>
    <property type="match status" value="1"/>
</dbReference>
<protein>
    <recommendedName>
        <fullName evidence="4">Serine protease</fullName>
    </recommendedName>
</protein>
<dbReference type="PANTHER" id="PTHR36234">
    <property type="entry name" value="LYSYL ENDOPEPTIDASE"/>
    <property type="match status" value="1"/>
</dbReference>
<dbReference type="RefSeq" id="XP_012205757.1">
    <property type="nucleotide sequence ID" value="XM_012350367.1"/>
</dbReference>
<organism evidence="2 3">
    <name type="scientific">Saprolegnia parasitica (strain CBS 223.65)</name>
    <dbReference type="NCBI Taxonomy" id="695850"/>
    <lineage>
        <taxon>Eukaryota</taxon>
        <taxon>Sar</taxon>
        <taxon>Stramenopiles</taxon>
        <taxon>Oomycota</taxon>
        <taxon>Saprolegniomycetes</taxon>
        <taxon>Saprolegniales</taxon>
        <taxon>Saprolegniaceae</taxon>
        <taxon>Saprolegnia</taxon>
    </lineage>
</organism>
<dbReference type="KEGG" id="spar:SPRG_10806"/>
<dbReference type="AlphaFoldDB" id="A0A067C3A0"/>
<name>A0A067C3A0_SAPPC</name>
<evidence type="ECO:0000256" key="1">
    <source>
        <dbReference type="ARBA" id="ARBA00023026"/>
    </source>
</evidence>
<dbReference type="EMBL" id="KK583252">
    <property type="protein sequence ID" value="KDO23610.1"/>
    <property type="molecule type" value="Genomic_DNA"/>
</dbReference>
<keyword evidence="1" id="KW-0843">Virulence</keyword>
<dbReference type="OrthoDB" id="76759at2759"/>
<keyword evidence="3" id="KW-1185">Reference proteome</keyword>
<dbReference type="Gene3D" id="2.40.10.10">
    <property type="entry name" value="Trypsin-like serine proteases"/>
    <property type="match status" value="2"/>
</dbReference>
<dbReference type="OMA" id="NTNRMLT"/>
<evidence type="ECO:0008006" key="4">
    <source>
        <dbReference type="Google" id="ProtNLM"/>
    </source>
</evidence>